<evidence type="ECO:0000256" key="1">
    <source>
        <dbReference type="ARBA" id="ARBA00004601"/>
    </source>
</evidence>
<feature type="domain" description="Vacuolar protein sorting-associated protein 54 C-terminal" evidence="8">
    <location>
        <begin position="671"/>
        <end position="822"/>
    </location>
</feature>
<dbReference type="GO" id="GO:0042147">
    <property type="term" value="P:retrograde transport, endosome to Golgi"/>
    <property type="evidence" value="ECO:0007669"/>
    <property type="project" value="InterPro"/>
</dbReference>
<dbReference type="STRING" id="6210.W6UIC2"/>
<evidence type="ECO:0000259" key="9">
    <source>
        <dbReference type="Pfam" id="PF10475"/>
    </source>
</evidence>
<evidence type="ECO:0000313" key="10">
    <source>
        <dbReference type="EMBL" id="EUB57852.1"/>
    </source>
</evidence>
<protein>
    <recommendedName>
        <fullName evidence="3">Vacuolar protein sorting-associated protein 54</fullName>
    </recommendedName>
</protein>
<proteinExistence type="inferred from homology"/>
<evidence type="ECO:0000259" key="8">
    <source>
        <dbReference type="Pfam" id="PF07928"/>
    </source>
</evidence>
<dbReference type="InterPro" id="IPR019515">
    <property type="entry name" value="VPS54_N"/>
</dbReference>
<organism evidence="10 11">
    <name type="scientific">Echinococcus granulosus</name>
    <name type="common">Hydatid tapeworm</name>
    <dbReference type="NCBI Taxonomy" id="6210"/>
    <lineage>
        <taxon>Eukaryota</taxon>
        <taxon>Metazoa</taxon>
        <taxon>Spiralia</taxon>
        <taxon>Lophotrochozoa</taxon>
        <taxon>Platyhelminthes</taxon>
        <taxon>Cestoda</taxon>
        <taxon>Eucestoda</taxon>
        <taxon>Cyclophyllidea</taxon>
        <taxon>Taeniidae</taxon>
        <taxon>Echinococcus</taxon>
        <taxon>Echinococcus granulosus group</taxon>
    </lineage>
</organism>
<dbReference type="KEGG" id="egl:EGR_07323"/>
<keyword evidence="7" id="KW-0175">Coiled coil</keyword>
<sequence>MERTWVCESCREQDSTREKTGEPVTQKFSSQEGLVQHITHHHLAKKIEHGRTVFTCTYGPSGVCNKMNTLHPHSHKPATFDSEYDYERHLVTKHIIGNTKLSAPTRHAWMQYDSVVNMAAVLNDPSDRQLDIFSRYWGDAFERAPVPPLHIPAINEDQFLPYLKLLAKRTIPAAASRSPGNLSSQPNSLELESAKVYCSANFNLSSPETFNSVIPLYRRRLCPNLIGIFAQQSDQLSQCLDAVELAIVSHVSERSPAFFEAVRAHDVIKDQLSQTISRLNAVRTRLEEVDAIYCRGAGQIARLARRRRNLKMLLAKLKVISSVHAAQPTIQSLLKSNDFCSALDLITNTRESLLAINNAGTCDSNGGVVCLRHLDAQLTEIAKFINAMVGTEFVSALRSFLTSPPNEAVDAGVSEVLLPIVLGLIRIGQTGFVSTVEKEVQKALNDTLKSFRGILQPGENGHTQESTRSLSVDSIEKEPLGVWLNNLRTVCLAVEQVLLRVKTVVESIASAVMEQGEQLRRIYWKSAERSQIEIATLITTHFRQIRVQNRPVSASEDFVAFAELIEDFHERAIASAWHCYRPDLPLTSKSTVLRNLVATEAALLIQSFHEDRCKTLKQKLDQETWCPAEKGLDPSLSGLLSHLVICHELRKSKVDEKAHAATAGTKLVLREETYVVVETIFTVIPLLLDYLRFSERLASWPSLFRDIQVNLANFLTLFNAKSCELVLGAGACQSIGLKKISARNMALVVRSLEYVLELIPIVRIFFERIQFKSLQGKVGEPNTSTKRTEASRLSDPFLAVEQAIRSNISKVMDKLTNLLAARIARHMQSWKPQPPNPTAEMRSVFQSISKLTESTGVILSSDMLTNLLLRVHIEFKASLRKRLTDLALFPDGGPKQGLVNSELVIYMTFLCGLTPTLAQFTDECDDIWPSRTGTDD</sequence>
<evidence type="ECO:0000256" key="6">
    <source>
        <dbReference type="ARBA" id="ARBA00023034"/>
    </source>
</evidence>
<comment type="caution">
    <text evidence="10">The sequence shown here is derived from an EMBL/GenBank/DDBJ whole genome shotgun (WGS) entry which is preliminary data.</text>
</comment>
<keyword evidence="4" id="KW-0813">Transport</keyword>
<dbReference type="Gene3D" id="1.20.1280.130">
    <property type="match status" value="1"/>
</dbReference>
<dbReference type="InterPro" id="IPR039745">
    <property type="entry name" value="Vps54"/>
</dbReference>
<evidence type="ECO:0000313" key="11">
    <source>
        <dbReference type="Proteomes" id="UP000019149"/>
    </source>
</evidence>
<dbReference type="AlphaFoldDB" id="W6UIC2"/>
<dbReference type="GO" id="GO:0019905">
    <property type="term" value="F:syntaxin binding"/>
    <property type="evidence" value="ECO:0007669"/>
    <property type="project" value="TreeGrafter"/>
</dbReference>
<feature type="domain" description="Vacuolar protein sorting-associated protein 54 N-terminal" evidence="9">
    <location>
        <begin position="221"/>
        <end position="353"/>
    </location>
</feature>
<dbReference type="GO" id="GO:0015031">
    <property type="term" value="P:protein transport"/>
    <property type="evidence" value="ECO:0007669"/>
    <property type="project" value="UniProtKB-KW"/>
</dbReference>
<keyword evidence="5" id="KW-0653">Protein transport</keyword>
<dbReference type="OrthoDB" id="10259024at2759"/>
<dbReference type="EMBL" id="APAU02000074">
    <property type="protein sequence ID" value="EUB57852.1"/>
    <property type="molecule type" value="Genomic_DNA"/>
</dbReference>
<dbReference type="GeneID" id="36343038"/>
<name>W6UIC2_ECHGR</name>
<evidence type="ECO:0000256" key="3">
    <source>
        <dbReference type="ARBA" id="ARBA00017665"/>
    </source>
</evidence>
<comment type="subcellular location">
    <subcellularLocation>
        <location evidence="1">Golgi apparatus</location>
        <location evidence="1">trans-Golgi network</location>
    </subcellularLocation>
</comment>
<evidence type="ECO:0000256" key="4">
    <source>
        <dbReference type="ARBA" id="ARBA00022448"/>
    </source>
</evidence>
<keyword evidence="11" id="KW-1185">Reference proteome</keyword>
<dbReference type="PANTHER" id="PTHR12965">
    <property type="entry name" value="VACUOLAR PROTEIN SORTING 54"/>
    <property type="match status" value="1"/>
</dbReference>
<evidence type="ECO:0000256" key="2">
    <source>
        <dbReference type="ARBA" id="ARBA00009150"/>
    </source>
</evidence>
<accession>W6UIC2</accession>
<keyword evidence="6" id="KW-0333">Golgi apparatus</keyword>
<dbReference type="GO" id="GO:0006896">
    <property type="term" value="P:Golgi to vacuole transport"/>
    <property type="evidence" value="ECO:0007669"/>
    <property type="project" value="TreeGrafter"/>
</dbReference>
<dbReference type="Pfam" id="PF10475">
    <property type="entry name" value="Vps54_N"/>
    <property type="match status" value="1"/>
</dbReference>
<dbReference type="OMA" id="FSFVQSY"/>
<dbReference type="PANTHER" id="PTHR12965:SF0">
    <property type="entry name" value="VACUOLAR PROTEIN SORTING-ASSOCIATED PROTEIN 54"/>
    <property type="match status" value="1"/>
</dbReference>
<dbReference type="Proteomes" id="UP000019149">
    <property type="component" value="Unassembled WGS sequence"/>
</dbReference>
<reference evidence="10 11" key="1">
    <citation type="journal article" date="2013" name="Nat. Genet.">
        <title>The genome of the hydatid tapeworm Echinococcus granulosus.</title>
        <authorList>
            <person name="Zheng H."/>
            <person name="Zhang W."/>
            <person name="Zhang L."/>
            <person name="Zhang Z."/>
            <person name="Li J."/>
            <person name="Lu G."/>
            <person name="Zhu Y."/>
            <person name="Wang Y."/>
            <person name="Huang Y."/>
            <person name="Liu J."/>
            <person name="Kang H."/>
            <person name="Chen J."/>
            <person name="Wang L."/>
            <person name="Chen A."/>
            <person name="Yu S."/>
            <person name="Gao Z."/>
            <person name="Jin L."/>
            <person name="Gu W."/>
            <person name="Wang Z."/>
            <person name="Zhao L."/>
            <person name="Shi B."/>
            <person name="Wen H."/>
            <person name="Lin R."/>
            <person name="Jones M.K."/>
            <person name="Brejova B."/>
            <person name="Vinar T."/>
            <person name="Zhao G."/>
            <person name="McManus D.P."/>
            <person name="Chen Z."/>
            <person name="Zhou Y."/>
            <person name="Wang S."/>
        </authorList>
    </citation>
    <scope>NUCLEOTIDE SEQUENCE [LARGE SCALE GENOMIC DNA]</scope>
</reference>
<dbReference type="Pfam" id="PF07928">
    <property type="entry name" value="Vps54"/>
    <property type="match status" value="1"/>
</dbReference>
<dbReference type="GO" id="GO:0000938">
    <property type="term" value="C:GARP complex"/>
    <property type="evidence" value="ECO:0007669"/>
    <property type="project" value="InterPro"/>
</dbReference>
<evidence type="ECO:0000256" key="5">
    <source>
        <dbReference type="ARBA" id="ARBA00022927"/>
    </source>
</evidence>
<gene>
    <name evidence="10" type="ORF">EGR_07323</name>
</gene>
<dbReference type="RefSeq" id="XP_024349048.1">
    <property type="nucleotide sequence ID" value="XM_024496572.1"/>
</dbReference>
<dbReference type="CTD" id="36343038"/>
<comment type="similarity">
    <text evidence="2">Belongs to the VPS54 family.</text>
</comment>
<dbReference type="InterPro" id="IPR012501">
    <property type="entry name" value="Vps54_C"/>
</dbReference>
<dbReference type="GO" id="GO:0005829">
    <property type="term" value="C:cytosol"/>
    <property type="evidence" value="ECO:0007669"/>
    <property type="project" value="GOC"/>
</dbReference>
<evidence type="ECO:0000256" key="7">
    <source>
        <dbReference type="ARBA" id="ARBA00023054"/>
    </source>
</evidence>